<evidence type="ECO:0000313" key="2">
    <source>
        <dbReference type="Proteomes" id="UP001055811"/>
    </source>
</evidence>
<dbReference type="Proteomes" id="UP001055811">
    <property type="component" value="Linkage Group LG07"/>
</dbReference>
<keyword evidence="2" id="KW-1185">Reference proteome</keyword>
<organism evidence="1 2">
    <name type="scientific">Cichorium intybus</name>
    <name type="common">Chicory</name>
    <dbReference type="NCBI Taxonomy" id="13427"/>
    <lineage>
        <taxon>Eukaryota</taxon>
        <taxon>Viridiplantae</taxon>
        <taxon>Streptophyta</taxon>
        <taxon>Embryophyta</taxon>
        <taxon>Tracheophyta</taxon>
        <taxon>Spermatophyta</taxon>
        <taxon>Magnoliopsida</taxon>
        <taxon>eudicotyledons</taxon>
        <taxon>Gunneridae</taxon>
        <taxon>Pentapetalae</taxon>
        <taxon>asterids</taxon>
        <taxon>campanulids</taxon>
        <taxon>Asterales</taxon>
        <taxon>Asteraceae</taxon>
        <taxon>Cichorioideae</taxon>
        <taxon>Cichorieae</taxon>
        <taxon>Cichoriinae</taxon>
        <taxon>Cichorium</taxon>
    </lineage>
</organism>
<gene>
    <name evidence="1" type="ORF">L2E82_39383</name>
</gene>
<sequence length="238" mass="27250">MEGEPINLEASESKSKKAKPVKVTRGLYMIDIRAGYVDIIRKPSERIMKKTSFSKFTNVESDPIILDFDSDYSAPRLANPLPQNPKKTYHTGVNEISDTHSNMQYQRRTKHKNESSCSRVPEHQHQKVSEEVEFPKKRTIIDDNTNNDVPPKLRRVQPRMYSTTPKVTVSKPELKNQARTKDSIQPVTKKKNLKQNIPAPIAPQTQSDNLLIRTSPKPLFETLHSLSNPLHDCLKFHS</sequence>
<proteinExistence type="predicted"/>
<dbReference type="EMBL" id="CM042015">
    <property type="protein sequence ID" value="KAI3709617.1"/>
    <property type="molecule type" value="Genomic_DNA"/>
</dbReference>
<reference evidence="1 2" key="2">
    <citation type="journal article" date="2022" name="Mol. Ecol. Resour.">
        <title>The genomes of chicory, endive, great burdock and yacon provide insights into Asteraceae paleo-polyploidization history and plant inulin production.</title>
        <authorList>
            <person name="Fan W."/>
            <person name="Wang S."/>
            <person name="Wang H."/>
            <person name="Wang A."/>
            <person name="Jiang F."/>
            <person name="Liu H."/>
            <person name="Zhao H."/>
            <person name="Xu D."/>
            <person name="Zhang Y."/>
        </authorList>
    </citation>
    <scope>NUCLEOTIDE SEQUENCE [LARGE SCALE GENOMIC DNA]</scope>
    <source>
        <strain evidence="2">cv. Punajuju</strain>
        <tissue evidence="1">Leaves</tissue>
    </source>
</reference>
<name>A0ACB9AIB4_CICIN</name>
<evidence type="ECO:0000313" key="1">
    <source>
        <dbReference type="EMBL" id="KAI3709617.1"/>
    </source>
</evidence>
<comment type="caution">
    <text evidence="1">The sequence shown here is derived from an EMBL/GenBank/DDBJ whole genome shotgun (WGS) entry which is preliminary data.</text>
</comment>
<protein>
    <submittedName>
        <fullName evidence="1">Uncharacterized protein</fullName>
    </submittedName>
</protein>
<accession>A0ACB9AIB4</accession>
<reference evidence="2" key="1">
    <citation type="journal article" date="2022" name="Mol. Ecol. Resour.">
        <title>The genomes of chicory, endive, great burdock and yacon provide insights into Asteraceae palaeo-polyploidization history and plant inulin production.</title>
        <authorList>
            <person name="Fan W."/>
            <person name="Wang S."/>
            <person name="Wang H."/>
            <person name="Wang A."/>
            <person name="Jiang F."/>
            <person name="Liu H."/>
            <person name="Zhao H."/>
            <person name="Xu D."/>
            <person name="Zhang Y."/>
        </authorList>
    </citation>
    <scope>NUCLEOTIDE SEQUENCE [LARGE SCALE GENOMIC DNA]</scope>
    <source>
        <strain evidence="2">cv. Punajuju</strain>
    </source>
</reference>